<dbReference type="Proteomes" id="UP000276133">
    <property type="component" value="Unassembled WGS sequence"/>
</dbReference>
<dbReference type="AlphaFoldDB" id="A0A3M7P1V6"/>
<sequence length="754" mass="88345">SNQYTSPRQRIRFTRRVSTPGLNQIGNHFYHETKKPKVHRKLTEKKDSLSSFECSSSNETTTSDFKNSLGQRRRMSFTYQYRMLEVELNELQDIINDSEDQLGHVTKLNCWHKRFNLEFKSTISQLDLAESIRLPNNQFSLSKIHIPKYNDLLAICHTNISNLKLIRNLIKTWNNKETADTVQPTFTYHFELKQHQQLQQFKQQKLDSYQSKLDDIVNRWEIMETSLSESKHLDESVSELLNELKNLKDSLSFVHKLTKLDPHVLYLRSIENLSQFIGELEDKTFYLSDILNKINEQRSLYLSFVAKEKTPIDTDKDTSAVLDLISNEINDLEEAHKQASLELKILIKNLQNIYITWQQVEEINNEIKSELGKYESELALDCSSCESNCSFMHRDETTFKNLNNKKLMNILNQDDLNKLETDLTVLETHVSSFNRELCNLFKFSSDSITETDLESVYSKYSLTLDKFKNETKYLRELFKHKDRNEPDRAKKSDFFNSVSQQIDLNTNKIRTNTSFNYEHGEFFAKLHLDFNENEACYDELKTSTPRYKHIEIENTICPVQNGKLKRKIDILNLENKSCQTERVDKNDKSGQQRSVDSGIITTMDSTDMGSFSVSTPSYLTKMESSTENVSSHKSELREPEKLDFFKKNLNNQEQGDTLRKRNVELFDQIDEIKCDGQKYETESLDENESGDGRRAKFSFFRILFFGFFFGLIFVFFVYSVMPKIMPSCCDFKRDYLFFNVGTLFGDDEDRLVAF</sequence>
<feature type="transmembrane region" description="Helical" evidence="2">
    <location>
        <begin position="702"/>
        <end position="721"/>
    </location>
</feature>
<name>A0A3M7P1V6_BRAPC</name>
<feature type="non-terminal residue" evidence="3">
    <location>
        <position position="1"/>
    </location>
</feature>
<keyword evidence="2" id="KW-0472">Membrane</keyword>
<dbReference type="OrthoDB" id="10560831at2759"/>
<organism evidence="3 4">
    <name type="scientific">Brachionus plicatilis</name>
    <name type="common">Marine rotifer</name>
    <name type="synonym">Brachionus muelleri</name>
    <dbReference type="NCBI Taxonomy" id="10195"/>
    <lineage>
        <taxon>Eukaryota</taxon>
        <taxon>Metazoa</taxon>
        <taxon>Spiralia</taxon>
        <taxon>Gnathifera</taxon>
        <taxon>Rotifera</taxon>
        <taxon>Eurotatoria</taxon>
        <taxon>Monogononta</taxon>
        <taxon>Pseudotrocha</taxon>
        <taxon>Ploima</taxon>
        <taxon>Brachionidae</taxon>
        <taxon>Brachionus</taxon>
    </lineage>
</organism>
<feature type="coiled-coil region" evidence="1">
    <location>
        <begin position="192"/>
        <end position="250"/>
    </location>
</feature>
<keyword evidence="4" id="KW-1185">Reference proteome</keyword>
<reference evidence="3 4" key="1">
    <citation type="journal article" date="2018" name="Sci. Rep.">
        <title>Genomic signatures of local adaptation to the degree of environmental predictability in rotifers.</title>
        <authorList>
            <person name="Franch-Gras L."/>
            <person name="Hahn C."/>
            <person name="Garcia-Roger E.M."/>
            <person name="Carmona M.J."/>
            <person name="Serra M."/>
            <person name="Gomez A."/>
        </authorList>
    </citation>
    <scope>NUCLEOTIDE SEQUENCE [LARGE SCALE GENOMIC DNA]</scope>
    <source>
        <strain evidence="3">HYR1</strain>
    </source>
</reference>
<keyword evidence="2" id="KW-0812">Transmembrane</keyword>
<dbReference type="EMBL" id="REGN01014080">
    <property type="protein sequence ID" value="RMZ93095.1"/>
    <property type="molecule type" value="Genomic_DNA"/>
</dbReference>
<evidence type="ECO:0008006" key="5">
    <source>
        <dbReference type="Google" id="ProtNLM"/>
    </source>
</evidence>
<gene>
    <name evidence="3" type="ORF">BpHYR1_002789</name>
</gene>
<keyword evidence="1" id="KW-0175">Coiled coil</keyword>
<evidence type="ECO:0000256" key="1">
    <source>
        <dbReference type="SAM" id="Coils"/>
    </source>
</evidence>
<proteinExistence type="predicted"/>
<evidence type="ECO:0000256" key="2">
    <source>
        <dbReference type="SAM" id="Phobius"/>
    </source>
</evidence>
<feature type="coiled-coil region" evidence="1">
    <location>
        <begin position="322"/>
        <end position="349"/>
    </location>
</feature>
<evidence type="ECO:0000313" key="3">
    <source>
        <dbReference type="EMBL" id="RMZ93095.1"/>
    </source>
</evidence>
<keyword evidence="2" id="KW-1133">Transmembrane helix</keyword>
<accession>A0A3M7P1V6</accession>
<comment type="caution">
    <text evidence="3">The sequence shown here is derived from an EMBL/GenBank/DDBJ whole genome shotgun (WGS) entry which is preliminary data.</text>
</comment>
<evidence type="ECO:0000313" key="4">
    <source>
        <dbReference type="Proteomes" id="UP000276133"/>
    </source>
</evidence>
<protein>
    <recommendedName>
        <fullName evidence="5">KASH domain-containing protein</fullName>
    </recommendedName>
</protein>